<dbReference type="InterPro" id="IPR041700">
    <property type="entry name" value="OMP_b-brl_3"/>
</dbReference>
<dbReference type="Pfam" id="PF13715">
    <property type="entry name" value="CarbopepD_reg_2"/>
    <property type="match status" value="1"/>
</dbReference>
<evidence type="ECO:0000256" key="4">
    <source>
        <dbReference type="SAM" id="MobiDB-lite"/>
    </source>
</evidence>
<keyword evidence="5" id="KW-0732">Signal</keyword>
<proteinExistence type="predicted"/>
<dbReference type="RefSeq" id="WP_127705211.1">
    <property type="nucleotide sequence ID" value="NZ_SACK01000004.1"/>
</dbReference>
<dbReference type="Gene3D" id="2.40.170.20">
    <property type="entry name" value="TonB-dependent receptor, beta-barrel domain"/>
    <property type="match status" value="1"/>
</dbReference>
<evidence type="ECO:0000256" key="1">
    <source>
        <dbReference type="ARBA" id="ARBA00004442"/>
    </source>
</evidence>
<dbReference type="AlphaFoldDB" id="A0A3S2VMF8"/>
<feature type="chain" id="PRO_5018616371" description="Outer membrane protein beta-barrel domain-containing protein" evidence="5">
    <location>
        <begin position="21"/>
        <end position="914"/>
    </location>
</feature>
<keyword evidence="3" id="KW-0998">Cell outer membrane</keyword>
<reference evidence="7 8" key="1">
    <citation type="submission" date="2019-01" db="EMBL/GenBank/DDBJ databases">
        <authorList>
            <person name="Chen W.-M."/>
        </authorList>
    </citation>
    <scope>NUCLEOTIDE SEQUENCE [LARGE SCALE GENOMIC DNA]</scope>
    <source>
        <strain evidence="7 8">YBJ-36</strain>
    </source>
</reference>
<keyword evidence="8" id="KW-1185">Reference proteome</keyword>
<evidence type="ECO:0000313" key="7">
    <source>
        <dbReference type="EMBL" id="RVU00742.1"/>
    </source>
</evidence>
<sequence>MKIYLLIIFLSFFALSATHAQTVRPVSGVVTDSAGVTIPGVSVKLTSAADSSATSTDVDGKFKLNTSAQKIKLTVSGIGYKTFTREYNLTEVSVTLQPVVLQYQINILNVVTITAVKNPIVIKQDTVEYNAGAYKVREGSQVEDLLKKLPGVNVDKDGGVEAHGKPITKVRVNGKDYFKGDVQAATQNLPADIVENIQVIDDYGDQANLTGIKTGEPAKILNITIKKDRNKWTQGQATAGVGNQERYLLRFSGNSFADGRQIGIIGNINNNNSNAFNFGSRGGQANIGNSNANGITTSRSLGLNFRDDWGKKVTVYGNYSFSSRDRDASTVSFQQELYRRDTILRNNSSTSKSGGSNHRFDFNLEYKIDTLNYLKVNPEFNYSSNDNTNNSSFTNTFRDSLATSADSIINGTRYSRNNSTSPEGGINVLFNHKFHKKGRNFSVNTGYSYDSNGSDLEDDYITIQNGSSIPLFQQISTNNSTARLFANFSYIEPIGKNTYLEAGYNYNRNNNENTRLNYRVDPETGQTTYVDSLSTDYNYQFITNRISLNLRADKEKYNYTIGIAAQPTTLQGEFRGKTLTTNAFNWIPTARFVYKFERSKSFSLNYNGSTNQPSFTQLQPEPDLSNPENRIYGNPNLKPEFTNNVNLNYNQFDMKSGNSLFANLSLSQTNNKIVSNTPRPTLDSAGRLIRETRFVNTDGFYNIAGNYSFAKPFAERKFTVSLNGNISYNNNISFIEGERSKNQNYVLTQGLKFRADVDSLMDTEINTSYTLNSTNYGQETYVDANTHTWIVGLDGRNFFGKHLIFGYNFSKAFNKGYSNSVRANPTLLTTYVEYQFLKRNAAAIRFQGFDLFNQNTGLSRNVSGNLISESRTNRLGRYYLLTFTMKLQKFAGGGGRGNRGGGEGRNRSGFGSFN</sequence>
<feature type="region of interest" description="Disordered" evidence="4">
    <location>
        <begin position="893"/>
        <end position="914"/>
    </location>
</feature>
<dbReference type="SUPFAM" id="SSF49464">
    <property type="entry name" value="Carboxypeptidase regulatory domain-like"/>
    <property type="match status" value="1"/>
</dbReference>
<accession>A0A3S2VMF8</accession>
<dbReference type="Pfam" id="PF14905">
    <property type="entry name" value="OMP_b-brl_3"/>
    <property type="match status" value="1"/>
</dbReference>
<evidence type="ECO:0000256" key="3">
    <source>
        <dbReference type="ARBA" id="ARBA00023237"/>
    </source>
</evidence>
<dbReference type="Proteomes" id="UP000282759">
    <property type="component" value="Unassembled WGS sequence"/>
</dbReference>
<dbReference type="InterPro" id="IPR036942">
    <property type="entry name" value="Beta-barrel_TonB_sf"/>
</dbReference>
<gene>
    <name evidence="7" type="ORF">EOD41_12175</name>
</gene>
<feature type="compositionally biased region" description="Gly residues" evidence="4">
    <location>
        <begin position="893"/>
        <end position="903"/>
    </location>
</feature>
<evidence type="ECO:0000313" key="8">
    <source>
        <dbReference type="Proteomes" id="UP000282759"/>
    </source>
</evidence>
<feature type="domain" description="Outer membrane protein beta-barrel" evidence="6">
    <location>
        <begin position="432"/>
        <end position="824"/>
    </location>
</feature>
<comment type="subcellular location">
    <subcellularLocation>
        <location evidence="1">Cell outer membrane</location>
    </subcellularLocation>
</comment>
<dbReference type="SUPFAM" id="SSF56935">
    <property type="entry name" value="Porins"/>
    <property type="match status" value="1"/>
</dbReference>
<organism evidence="7 8">
    <name type="scientific">Mucilaginibacter limnophilus</name>
    <dbReference type="NCBI Taxonomy" id="1932778"/>
    <lineage>
        <taxon>Bacteria</taxon>
        <taxon>Pseudomonadati</taxon>
        <taxon>Bacteroidota</taxon>
        <taxon>Sphingobacteriia</taxon>
        <taxon>Sphingobacteriales</taxon>
        <taxon>Sphingobacteriaceae</taxon>
        <taxon>Mucilaginibacter</taxon>
    </lineage>
</organism>
<dbReference type="OrthoDB" id="1086219at2"/>
<keyword evidence="2" id="KW-0472">Membrane</keyword>
<comment type="caution">
    <text evidence="7">The sequence shown here is derived from an EMBL/GenBank/DDBJ whole genome shotgun (WGS) entry which is preliminary data.</text>
</comment>
<evidence type="ECO:0000256" key="5">
    <source>
        <dbReference type="SAM" id="SignalP"/>
    </source>
</evidence>
<name>A0A3S2VMF8_9SPHI</name>
<dbReference type="InterPro" id="IPR008969">
    <property type="entry name" value="CarboxyPept-like_regulatory"/>
</dbReference>
<protein>
    <recommendedName>
        <fullName evidence="6">Outer membrane protein beta-barrel domain-containing protein</fullName>
    </recommendedName>
</protein>
<feature type="signal peptide" evidence="5">
    <location>
        <begin position="1"/>
        <end position="20"/>
    </location>
</feature>
<dbReference type="Gene3D" id="2.60.40.1120">
    <property type="entry name" value="Carboxypeptidase-like, regulatory domain"/>
    <property type="match status" value="1"/>
</dbReference>
<dbReference type="GO" id="GO:0009279">
    <property type="term" value="C:cell outer membrane"/>
    <property type="evidence" value="ECO:0007669"/>
    <property type="project" value="UniProtKB-SubCell"/>
</dbReference>
<evidence type="ECO:0000259" key="6">
    <source>
        <dbReference type="Pfam" id="PF14905"/>
    </source>
</evidence>
<evidence type="ECO:0000256" key="2">
    <source>
        <dbReference type="ARBA" id="ARBA00023136"/>
    </source>
</evidence>
<dbReference type="EMBL" id="SACK01000004">
    <property type="protein sequence ID" value="RVU00742.1"/>
    <property type="molecule type" value="Genomic_DNA"/>
</dbReference>